<keyword evidence="6" id="KW-1185">Reference proteome</keyword>
<feature type="domain" description="Protein kinase" evidence="4">
    <location>
        <begin position="597"/>
        <end position="916"/>
    </location>
</feature>
<dbReference type="InterPro" id="IPR000719">
    <property type="entry name" value="Prot_kinase_dom"/>
</dbReference>
<dbReference type="InterPro" id="IPR050198">
    <property type="entry name" value="Non-receptor_tyrosine_kinases"/>
</dbReference>
<keyword evidence="1" id="KW-0547">Nucleotide-binding</keyword>
<gene>
    <name evidence="5" type="ORF">KP79_PYT14571</name>
</gene>
<feature type="region of interest" description="Disordered" evidence="3">
    <location>
        <begin position="195"/>
        <end position="240"/>
    </location>
</feature>
<evidence type="ECO:0000256" key="3">
    <source>
        <dbReference type="SAM" id="MobiDB-lite"/>
    </source>
</evidence>
<dbReference type="PROSITE" id="PS50011">
    <property type="entry name" value="PROTEIN_KINASE_DOM"/>
    <property type="match status" value="2"/>
</dbReference>
<dbReference type="InterPro" id="IPR011009">
    <property type="entry name" value="Kinase-like_dom_sf"/>
</dbReference>
<keyword evidence="5" id="KW-0418">Kinase</keyword>
<organism evidence="5 6">
    <name type="scientific">Mizuhopecten yessoensis</name>
    <name type="common">Japanese scallop</name>
    <name type="synonym">Patinopecten yessoensis</name>
    <dbReference type="NCBI Taxonomy" id="6573"/>
    <lineage>
        <taxon>Eukaryota</taxon>
        <taxon>Metazoa</taxon>
        <taxon>Spiralia</taxon>
        <taxon>Lophotrochozoa</taxon>
        <taxon>Mollusca</taxon>
        <taxon>Bivalvia</taxon>
        <taxon>Autobranchia</taxon>
        <taxon>Pteriomorphia</taxon>
        <taxon>Pectinida</taxon>
        <taxon>Pectinoidea</taxon>
        <taxon>Pectinidae</taxon>
        <taxon>Mizuhopecten</taxon>
    </lineage>
</organism>
<protein>
    <submittedName>
        <fullName evidence="5">Tyrosine-protein kinase Fer</fullName>
    </submittedName>
</protein>
<dbReference type="Proteomes" id="UP000242188">
    <property type="component" value="Unassembled WGS sequence"/>
</dbReference>
<dbReference type="OrthoDB" id="6147007at2759"/>
<dbReference type="GO" id="GO:0004672">
    <property type="term" value="F:protein kinase activity"/>
    <property type="evidence" value="ECO:0007669"/>
    <property type="project" value="InterPro"/>
</dbReference>
<evidence type="ECO:0000256" key="2">
    <source>
        <dbReference type="ARBA" id="ARBA00022840"/>
    </source>
</evidence>
<dbReference type="Gene3D" id="1.10.510.10">
    <property type="entry name" value="Transferase(Phosphotransferase) domain 1"/>
    <property type="match status" value="2"/>
</dbReference>
<feature type="domain" description="Protein kinase" evidence="4">
    <location>
        <begin position="906"/>
        <end position="1271"/>
    </location>
</feature>
<evidence type="ECO:0000259" key="4">
    <source>
        <dbReference type="PROSITE" id="PS50011"/>
    </source>
</evidence>
<feature type="compositionally biased region" description="Basic residues" evidence="3">
    <location>
        <begin position="1320"/>
        <end position="1329"/>
    </location>
</feature>
<reference evidence="5 6" key="1">
    <citation type="journal article" date="2017" name="Nat. Ecol. Evol.">
        <title>Scallop genome provides insights into evolution of bilaterian karyotype and development.</title>
        <authorList>
            <person name="Wang S."/>
            <person name="Zhang J."/>
            <person name="Jiao W."/>
            <person name="Li J."/>
            <person name="Xun X."/>
            <person name="Sun Y."/>
            <person name="Guo X."/>
            <person name="Huan P."/>
            <person name="Dong B."/>
            <person name="Zhang L."/>
            <person name="Hu X."/>
            <person name="Sun X."/>
            <person name="Wang J."/>
            <person name="Zhao C."/>
            <person name="Wang Y."/>
            <person name="Wang D."/>
            <person name="Huang X."/>
            <person name="Wang R."/>
            <person name="Lv J."/>
            <person name="Li Y."/>
            <person name="Zhang Z."/>
            <person name="Liu B."/>
            <person name="Lu W."/>
            <person name="Hui Y."/>
            <person name="Liang J."/>
            <person name="Zhou Z."/>
            <person name="Hou R."/>
            <person name="Li X."/>
            <person name="Liu Y."/>
            <person name="Li H."/>
            <person name="Ning X."/>
            <person name="Lin Y."/>
            <person name="Zhao L."/>
            <person name="Xing Q."/>
            <person name="Dou J."/>
            <person name="Li Y."/>
            <person name="Mao J."/>
            <person name="Guo H."/>
            <person name="Dou H."/>
            <person name="Li T."/>
            <person name="Mu C."/>
            <person name="Jiang W."/>
            <person name="Fu Q."/>
            <person name="Fu X."/>
            <person name="Miao Y."/>
            <person name="Liu J."/>
            <person name="Yu Q."/>
            <person name="Li R."/>
            <person name="Liao H."/>
            <person name="Li X."/>
            <person name="Kong Y."/>
            <person name="Jiang Z."/>
            <person name="Chourrout D."/>
            <person name="Li R."/>
            <person name="Bao Z."/>
        </authorList>
    </citation>
    <scope>NUCLEOTIDE SEQUENCE [LARGE SCALE GENOMIC DNA]</scope>
    <source>
        <strain evidence="5 6">PY_sf001</strain>
    </source>
</reference>
<feature type="region of interest" description="Disordered" evidence="3">
    <location>
        <begin position="1534"/>
        <end position="1555"/>
    </location>
</feature>
<dbReference type="EMBL" id="NEDP02004580">
    <property type="protein sequence ID" value="OWF45102.1"/>
    <property type="molecule type" value="Genomic_DNA"/>
</dbReference>
<dbReference type="Pfam" id="PF07714">
    <property type="entry name" value="PK_Tyr_Ser-Thr"/>
    <property type="match status" value="2"/>
</dbReference>
<accession>A0A210Q8M1</accession>
<feature type="region of interest" description="Disordered" evidence="3">
    <location>
        <begin position="1299"/>
        <end position="1333"/>
    </location>
</feature>
<dbReference type="InterPro" id="IPR001245">
    <property type="entry name" value="Ser-Thr/Tyr_kinase_cat_dom"/>
</dbReference>
<name>A0A210Q8M1_MIZYE</name>
<feature type="region of interest" description="Disordered" evidence="3">
    <location>
        <begin position="943"/>
        <end position="964"/>
    </location>
</feature>
<proteinExistence type="predicted"/>
<evidence type="ECO:0000313" key="6">
    <source>
        <dbReference type="Proteomes" id="UP000242188"/>
    </source>
</evidence>
<feature type="compositionally biased region" description="Basic and acidic residues" evidence="3">
    <location>
        <begin position="946"/>
        <end position="955"/>
    </location>
</feature>
<sequence length="1641" mass="186000">MEIDEHRQISAYNRYRSNEDLRIVACTCQNQSSLAIQSHLSGKVSFSSLELPFQNDNANIDIVENTLKDVLCTVFLVCHHFRENILNVISDWEPEITSRIVIVYTSRTLALPTGIQSVYLDSHNYCQEVLDKALDVLRKQSLYDDFSLGNMDTMNTSINTFEVYQNEDSSGIYESCSYPFYSNDETFRKSTHVSSISNSNASEDETEVKETVQSRKDITNEANHGLKRERNKDEQNPYQSLSTCKREKLVNLANGGEALEEFCSPFHVYNKRAETIVEDINTGERALVMDLIKHVHAVAIPSAVSQIDLRALSILSDCYNNGIERGTSREIQNILFKTEVGRHNLEALLESVDLLLGVVRRRAASSDTLLNTLPNVIVMLALSHHLLLSHHDKASVSEIVRTRIQNFLVLLEEIEYPQNNETELYLLNAVKTMISGLEKVMTGKKANRLQIGSWKDELQKESCRTKIGRSLMKMAVFEHYSLIIRLIIELHLRLIEKNVEFLFASLMSIKSAMKKTDGHILYPLLVVVFRGITSLLNNHIQQNHHRDEVQDNIHKTCIDMLKKCLGSAKVSLECKQDLRENLNSLLFHKRKWIANAVSTLMAAADGRFCLAEKVYPHMKTILEPLSFSINSESLESQCLPRWENVSGTITGHKEVSVHVLLPANGTCDLQQYHKSVAKDKKAGMHCNTLDVLRSLLGTEQHPNMKRLIAFHLQAIPMFYMTEKLSDASLSTYLLRERKDRSWLPARTLGSIALDCVRAVDFLHERKIIHRNITASSFCYRGEHTNFVLSDFSIAKAIDDGSNGSSTFIQDIEGNLIPTRWSSPESLIDDRYDVMSDTWMLGQLLTEIFTHGCHPFPEMCAFEFDDLMDMVVFHDLKPRRWPCIPLPVHNITLQCLETKPHSRIKPKEVLEKLNNWMASPDESDGHLPKSSIEAFANKILNYPELDPNQKEPERGSTEQLKQLKNMRGNPRVSYYNKASKRRLSSFVRRCCIREQDLTAPDHPIIKEKGLYLEIEEPVTKAFMGETFPKLCNKFALSELLHIATFPPEHHKRDCTNPEGLTHALLYRCKRADSLLNIAATCSLGDPEDNEMPYLQVVYELVQFVNAMHKNCWILRDLCCSTLYRSQVHDKVFMPRVGRMLKIEKRNLWIEACIIDKSTCVDDRRNWMPAEVIQSGQFSQASDVYMMAMTIYQFYSTASLFKSNPTASRLEAVPFCKVEPEKLLETLYRGEVPEEPDSCPAWLFEIMKECWNRDSTKRPSTDYILEKINNRFIYTDDSTFESMSSEDTSPSAGSVLFRDSREHNATRLPNVPLAEETDRPLRPPRPKRAKSRPVPIQENDHFNVNTIVFIDQNTVQGRPSTDVSSCVTRNDVATAPSSNQDDLCVSCANSNDGTYVNSVSGSLNASIQTPERKSTRTHVASIFGHSNPSLHDKKIARSFEGDMPGYLDLDQSPNKEACARTVAIAKPPEEFKDSLHEIIIVQTAFKDDNAGYQDFDQQTEEGTTGSDDLDMGEQDVIPNPPNSSLRNRLMQALPQVTRKHDVSRTSSTITNGSSNDSAISCANSETLEPVSDVYDYATTISNPPNSSVRDRHRQALPHVSVNSGNHYVSRTASMVTNGSSNDSEISCANSEAIENDYDYIPLE</sequence>
<feature type="compositionally biased region" description="Basic and acidic residues" evidence="3">
    <location>
        <begin position="208"/>
        <end position="235"/>
    </location>
</feature>
<comment type="caution">
    <text evidence="5">The sequence shown here is derived from an EMBL/GenBank/DDBJ whole genome shotgun (WGS) entry which is preliminary data.</text>
</comment>
<dbReference type="PANTHER" id="PTHR24418">
    <property type="entry name" value="TYROSINE-PROTEIN KINASE"/>
    <property type="match status" value="1"/>
</dbReference>
<keyword evidence="2" id="KW-0067">ATP-binding</keyword>
<dbReference type="STRING" id="6573.A0A210Q8M1"/>
<dbReference type="SUPFAM" id="SSF56112">
    <property type="entry name" value="Protein kinase-like (PK-like)"/>
    <property type="match status" value="2"/>
</dbReference>
<feature type="region of interest" description="Disordered" evidence="3">
    <location>
        <begin position="1489"/>
        <end position="1510"/>
    </location>
</feature>
<dbReference type="GO" id="GO:0005524">
    <property type="term" value="F:ATP binding"/>
    <property type="evidence" value="ECO:0007669"/>
    <property type="project" value="UniProtKB-KW"/>
</dbReference>
<keyword evidence="5" id="KW-0808">Transferase</keyword>
<evidence type="ECO:0000256" key="1">
    <source>
        <dbReference type="ARBA" id="ARBA00022741"/>
    </source>
</evidence>
<feature type="compositionally biased region" description="Polar residues" evidence="3">
    <location>
        <begin position="1542"/>
        <end position="1555"/>
    </location>
</feature>
<evidence type="ECO:0000313" key="5">
    <source>
        <dbReference type="EMBL" id="OWF45102.1"/>
    </source>
</evidence>